<keyword evidence="9" id="KW-1185">Reference proteome</keyword>
<feature type="domain" description="Glucose-methanol-choline oxidoreductase N-terminal" evidence="7">
    <location>
        <begin position="100"/>
        <end position="123"/>
    </location>
</feature>
<evidence type="ECO:0000313" key="9">
    <source>
        <dbReference type="Proteomes" id="UP000249789"/>
    </source>
</evidence>
<dbReference type="Proteomes" id="UP000249789">
    <property type="component" value="Unassembled WGS sequence"/>
</dbReference>
<dbReference type="OrthoDB" id="269227at2759"/>
<proteinExistence type="inferred from homology"/>
<dbReference type="AlphaFoldDB" id="A0A8G1RX06"/>
<dbReference type="GO" id="GO:0050660">
    <property type="term" value="F:flavin adenine dinucleotide binding"/>
    <property type="evidence" value="ECO:0007669"/>
    <property type="project" value="InterPro"/>
</dbReference>
<organism evidence="8 9">
    <name type="scientific">Aspergillus fijiensis CBS 313.89</name>
    <dbReference type="NCBI Taxonomy" id="1448319"/>
    <lineage>
        <taxon>Eukaryota</taxon>
        <taxon>Fungi</taxon>
        <taxon>Dikarya</taxon>
        <taxon>Ascomycota</taxon>
        <taxon>Pezizomycotina</taxon>
        <taxon>Eurotiomycetes</taxon>
        <taxon>Eurotiomycetidae</taxon>
        <taxon>Eurotiales</taxon>
        <taxon>Aspergillaceae</taxon>
        <taxon>Aspergillus</taxon>
    </lineage>
</organism>
<protein>
    <submittedName>
        <fullName evidence="8">Oxidoreductase</fullName>
    </submittedName>
</protein>
<dbReference type="EMBL" id="KZ824634">
    <property type="protein sequence ID" value="RAK79076.1"/>
    <property type="molecule type" value="Genomic_DNA"/>
</dbReference>
<evidence type="ECO:0000256" key="3">
    <source>
        <dbReference type="ARBA" id="ARBA00022630"/>
    </source>
</evidence>
<evidence type="ECO:0000256" key="4">
    <source>
        <dbReference type="ARBA" id="ARBA00022827"/>
    </source>
</evidence>
<dbReference type="SUPFAM" id="SSF51905">
    <property type="entry name" value="FAD/NAD(P)-binding domain"/>
    <property type="match status" value="1"/>
</dbReference>
<evidence type="ECO:0000256" key="5">
    <source>
        <dbReference type="PIRSR" id="PIRSR000137-2"/>
    </source>
</evidence>
<dbReference type="Gene3D" id="3.30.560.10">
    <property type="entry name" value="Glucose Oxidase, domain 3"/>
    <property type="match status" value="1"/>
</dbReference>
<reference evidence="8 9" key="1">
    <citation type="submission" date="2018-02" db="EMBL/GenBank/DDBJ databases">
        <title>The genomes of Aspergillus section Nigri reveals drivers in fungal speciation.</title>
        <authorList>
            <consortium name="DOE Joint Genome Institute"/>
            <person name="Vesth T.C."/>
            <person name="Nybo J."/>
            <person name="Theobald S."/>
            <person name="Brandl J."/>
            <person name="Frisvad J.C."/>
            <person name="Nielsen K.F."/>
            <person name="Lyhne E.K."/>
            <person name="Kogle M.E."/>
            <person name="Kuo A."/>
            <person name="Riley R."/>
            <person name="Clum A."/>
            <person name="Nolan M."/>
            <person name="Lipzen A."/>
            <person name="Salamov A."/>
            <person name="Henrissat B."/>
            <person name="Wiebenga A."/>
            <person name="De vries R.P."/>
            <person name="Grigoriev I.V."/>
            <person name="Mortensen U.H."/>
            <person name="Andersen M.R."/>
            <person name="Baker S.E."/>
        </authorList>
    </citation>
    <scope>NUCLEOTIDE SEQUENCE [LARGE SCALE GENOMIC DNA]</scope>
    <source>
        <strain evidence="8 9">CBS 313.89</strain>
    </source>
</reference>
<dbReference type="Pfam" id="PF05199">
    <property type="entry name" value="GMC_oxred_C"/>
    <property type="match status" value="1"/>
</dbReference>
<dbReference type="RefSeq" id="XP_040803086.1">
    <property type="nucleotide sequence ID" value="XM_040942902.1"/>
</dbReference>
<dbReference type="InterPro" id="IPR007867">
    <property type="entry name" value="GMC_OxRtase_C"/>
</dbReference>
<keyword evidence="3 6" id="KW-0285">Flavoprotein</keyword>
<name>A0A8G1RX06_9EURO</name>
<dbReference type="PIRSF" id="PIRSF000137">
    <property type="entry name" value="Alcohol_oxidase"/>
    <property type="match status" value="1"/>
</dbReference>
<gene>
    <name evidence="8" type="ORF">BO72DRAFT_425284</name>
</gene>
<evidence type="ECO:0000256" key="6">
    <source>
        <dbReference type="RuleBase" id="RU003968"/>
    </source>
</evidence>
<dbReference type="Gene3D" id="3.50.50.60">
    <property type="entry name" value="FAD/NAD(P)-binding domain"/>
    <property type="match status" value="1"/>
</dbReference>
<dbReference type="InterPro" id="IPR012132">
    <property type="entry name" value="GMC_OxRdtase"/>
</dbReference>
<dbReference type="GO" id="GO:0016614">
    <property type="term" value="F:oxidoreductase activity, acting on CH-OH group of donors"/>
    <property type="evidence" value="ECO:0007669"/>
    <property type="project" value="InterPro"/>
</dbReference>
<keyword evidence="4 5" id="KW-0274">FAD</keyword>
<feature type="binding site" evidence="5">
    <location>
        <position position="102"/>
    </location>
    <ligand>
        <name>FAD</name>
        <dbReference type="ChEBI" id="CHEBI:57692"/>
    </ligand>
</feature>
<sequence>MTVPSADSFDFVVVGGTSHSFLPLLTRGTAGNVVAGRLAENPEVRVLVIEAGIANPQDIEKITTPATAFDLRGSKHDWAYKTTMINRPSYERAEKPNTRGKVLGGSSCLNYYTWIPGSKGTFDAWSEYGGPSWTWDGCQEYFSKPATYHDDDNLYPNELAKIGRDGPVHVSHADLVPELRPFRDALTVAWTGAGHPVSEDIYSGKMEGLTHCVTSIYRGERSSSGAYLTGKTNVVIMPSCIAKKINFDGDTAVSVTVLGPDGSEEVIIEAKREVIVACGVFETPKLLMLSGIGPKKELVRHGIEPVVHSEHVGQNLLDHPIMPHVFRLKEGMGLDSHLLRAGPAHTAAVQKYRESRQGPYSSGLLELVGLPRIDDRLERYKEYREAKAQNGGKDPFGPEGQPHFEIDFVPMFSDAFQWHFPVPTEGDWLTVIVDLLRPLSRNGEVKLNSTDPRDQPNINLNFFSNDLDIIALREGVRFVDEILMHGEGMKDVIREDYPWPMPRHSDEAMNKMILEHSQTGYHPCGTSRLSQSIEQGVVDSELRVHGVKRLRVIDASIIPIIPDCRIQNAVYMIGEKGADMVKAAYPDLYQ</sequence>
<evidence type="ECO:0000259" key="7">
    <source>
        <dbReference type="PROSITE" id="PS00623"/>
    </source>
</evidence>
<dbReference type="InterPro" id="IPR036188">
    <property type="entry name" value="FAD/NAD-bd_sf"/>
</dbReference>
<dbReference type="PROSITE" id="PS00623">
    <property type="entry name" value="GMC_OXRED_1"/>
    <property type="match status" value="1"/>
</dbReference>
<evidence type="ECO:0000313" key="8">
    <source>
        <dbReference type="EMBL" id="RAK79076.1"/>
    </source>
</evidence>
<dbReference type="SUPFAM" id="SSF54373">
    <property type="entry name" value="FAD-linked reductases, C-terminal domain"/>
    <property type="match status" value="1"/>
</dbReference>
<comment type="cofactor">
    <cofactor evidence="1 5">
        <name>FAD</name>
        <dbReference type="ChEBI" id="CHEBI:57692"/>
    </cofactor>
</comment>
<evidence type="ECO:0000256" key="2">
    <source>
        <dbReference type="ARBA" id="ARBA00010790"/>
    </source>
</evidence>
<comment type="similarity">
    <text evidence="2 6">Belongs to the GMC oxidoreductase family.</text>
</comment>
<accession>A0A8G1RX06</accession>
<dbReference type="InterPro" id="IPR000172">
    <property type="entry name" value="GMC_OxRdtase_N"/>
</dbReference>
<dbReference type="VEuPathDB" id="FungiDB:BO72DRAFT_425284"/>
<dbReference type="GeneID" id="63860235"/>
<dbReference type="Pfam" id="PF00732">
    <property type="entry name" value="GMC_oxred_N"/>
    <property type="match status" value="1"/>
</dbReference>
<evidence type="ECO:0000256" key="1">
    <source>
        <dbReference type="ARBA" id="ARBA00001974"/>
    </source>
</evidence>
<dbReference type="PANTHER" id="PTHR11552:SF147">
    <property type="entry name" value="CHOLINE DEHYDROGENASE, MITOCHONDRIAL"/>
    <property type="match status" value="1"/>
</dbReference>
<dbReference type="PANTHER" id="PTHR11552">
    <property type="entry name" value="GLUCOSE-METHANOL-CHOLINE GMC OXIDOREDUCTASE"/>
    <property type="match status" value="1"/>
</dbReference>